<comment type="similarity">
    <text evidence="3 9">Belongs to the SHMT family.</text>
</comment>
<dbReference type="UniPathway" id="UPA00288">
    <property type="reaction ID" value="UER01023"/>
</dbReference>
<comment type="caution">
    <text evidence="9">Lacks conserved residue(s) required for the propagation of feature annotation.</text>
</comment>
<evidence type="ECO:0000259" key="12">
    <source>
        <dbReference type="Pfam" id="PF00464"/>
    </source>
</evidence>
<dbReference type="GO" id="GO:0019264">
    <property type="term" value="P:glycine biosynthetic process from serine"/>
    <property type="evidence" value="ECO:0007669"/>
    <property type="project" value="UniProtKB-UniRule"/>
</dbReference>
<accession>A0A1G2PMB1</accession>
<evidence type="ECO:0000256" key="8">
    <source>
        <dbReference type="ARBA" id="ARBA00022898"/>
    </source>
</evidence>
<dbReference type="GO" id="GO:0030170">
    <property type="term" value="F:pyridoxal phosphate binding"/>
    <property type="evidence" value="ECO:0007669"/>
    <property type="project" value="UniProtKB-UniRule"/>
</dbReference>
<evidence type="ECO:0000313" key="14">
    <source>
        <dbReference type="Proteomes" id="UP000177629"/>
    </source>
</evidence>
<dbReference type="UniPathway" id="UPA00193"/>
<dbReference type="EMBL" id="MHSS01000003">
    <property type="protein sequence ID" value="OHA48771.1"/>
    <property type="molecule type" value="Genomic_DNA"/>
</dbReference>
<evidence type="ECO:0000256" key="3">
    <source>
        <dbReference type="ARBA" id="ARBA00006376"/>
    </source>
</evidence>
<dbReference type="SUPFAM" id="SSF53383">
    <property type="entry name" value="PLP-dependent transferases"/>
    <property type="match status" value="1"/>
</dbReference>
<dbReference type="InterPro" id="IPR049943">
    <property type="entry name" value="Ser_HO-MeTrfase-like"/>
</dbReference>
<evidence type="ECO:0000256" key="5">
    <source>
        <dbReference type="ARBA" id="ARBA00022490"/>
    </source>
</evidence>
<dbReference type="PIRSF" id="PIRSF000412">
    <property type="entry name" value="SHMT"/>
    <property type="match status" value="1"/>
</dbReference>
<evidence type="ECO:0000256" key="7">
    <source>
        <dbReference type="ARBA" id="ARBA00022679"/>
    </source>
</evidence>
<proteinExistence type="inferred from homology"/>
<dbReference type="GO" id="GO:0035999">
    <property type="term" value="P:tetrahydrofolate interconversion"/>
    <property type="evidence" value="ECO:0007669"/>
    <property type="project" value="UniProtKB-UniRule"/>
</dbReference>
<keyword evidence="7 9" id="KW-0808">Transferase</keyword>
<evidence type="ECO:0000256" key="11">
    <source>
        <dbReference type="SAM" id="MobiDB-lite"/>
    </source>
</evidence>
<dbReference type="InterPro" id="IPR039429">
    <property type="entry name" value="SHMT-like_dom"/>
</dbReference>
<keyword evidence="5 9" id="KW-0963">Cytoplasm</keyword>
<feature type="region of interest" description="Disordered" evidence="11">
    <location>
        <begin position="343"/>
        <end position="362"/>
    </location>
</feature>
<evidence type="ECO:0000256" key="6">
    <source>
        <dbReference type="ARBA" id="ARBA00022563"/>
    </source>
</evidence>
<evidence type="ECO:0000256" key="1">
    <source>
        <dbReference type="ARBA" id="ARBA00001933"/>
    </source>
</evidence>
<evidence type="ECO:0000256" key="4">
    <source>
        <dbReference type="ARBA" id="ARBA00011738"/>
    </source>
</evidence>
<evidence type="ECO:0000256" key="9">
    <source>
        <dbReference type="HAMAP-Rule" id="MF_00051"/>
    </source>
</evidence>
<dbReference type="PANTHER" id="PTHR11680:SF35">
    <property type="entry name" value="SERINE HYDROXYMETHYLTRANSFERASE 1"/>
    <property type="match status" value="1"/>
</dbReference>
<dbReference type="Gene3D" id="3.90.1150.10">
    <property type="entry name" value="Aspartate Aminotransferase, domain 1"/>
    <property type="match status" value="1"/>
</dbReference>
<feature type="binding site" evidence="9">
    <location>
        <position position="113"/>
    </location>
    <ligand>
        <name>(6S)-5,6,7,8-tetrahydrofolate</name>
        <dbReference type="ChEBI" id="CHEBI:57453"/>
    </ligand>
</feature>
<organism evidence="13 14">
    <name type="scientific">Candidatus Terrybacteria bacterium RIFCSPHIGHO2_01_FULL_48_17</name>
    <dbReference type="NCBI Taxonomy" id="1802362"/>
    <lineage>
        <taxon>Bacteria</taxon>
        <taxon>Candidatus Terryibacteriota</taxon>
    </lineage>
</organism>
<dbReference type="GO" id="GO:0008168">
    <property type="term" value="F:methyltransferase activity"/>
    <property type="evidence" value="ECO:0007669"/>
    <property type="project" value="UniProtKB-KW"/>
</dbReference>
<keyword evidence="9" id="KW-0028">Amino-acid biosynthesis</keyword>
<dbReference type="InterPro" id="IPR015422">
    <property type="entry name" value="PyrdxlP-dep_Trfase_small"/>
</dbReference>
<keyword evidence="13" id="KW-0489">Methyltransferase</keyword>
<dbReference type="Gene3D" id="3.40.640.10">
    <property type="entry name" value="Type I PLP-dependent aspartate aminotransferase-like (Major domain)"/>
    <property type="match status" value="1"/>
</dbReference>
<dbReference type="GO" id="GO:0005737">
    <property type="term" value="C:cytoplasm"/>
    <property type="evidence" value="ECO:0007669"/>
    <property type="project" value="UniProtKB-SubCell"/>
</dbReference>
<evidence type="ECO:0000256" key="2">
    <source>
        <dbReference type="ARBA" id="ARBA00004496"/>
    </source>
</evidence>
<evidence type="ECO:0000256" key="10">
    <source>
        <dbReference type="PIRSR" id="PIRSR000412-50"/>
    </source>
</evidence>
<feature type="modified residue" description="N6-(pyridoxal phosphate)lysine" evidence="9 10">
    <location>
        <position position="222"/>
    </location>
</feature>
<dbReference type="GO" id="GO:0032259">
    <property type="term" value="P:methylation"/>
    <property type="evidence" value="ECO:0007669"/>
    <property type="project" value="UniProtKB-KW"/>
</dbReference>
<evidence type="ECO:0000313" key="13">
    <source>
        <dbReference type="EMBL" id="OHA48771.1"/>
    </source>
</evidence>
<name>A0A1G2PMB1_9BACT</name>
<dbReference type="GO" id="GO:0004372">
    <property type="term" value="F:glycine hydroxymethyltransferase activity"/>
    <property type="evidence" value="ECO:0007669"/>
    <property type="project" value="UniProtKB-UniRule"/>
</dbReference>
<comment type="pathway">
    <text evidence="9">One-carbon metabolism; tetrahydrofolate interconversion.</text>
</comment>
<dbReference type="STRING" id="1802362.A2806_02955"/>
<feature type="binding site" evidence="9">
    <location>
        <begin position="117"/>
        <end position="119"/>
    </location>
    <ligand>
        <name>(6S)-5,6,7,8-tetrahydrofolate</name>
        <dbReference type="ChEBI" id="CHEBI:57453"/>
    </ligand>
</feature>
<dbReference type="InterPro" id="IPR019798">
    <property type="entry name" value="Ser_HO-MeTrfase_PLP_BS"/>
</dbReference>
<dbReference type="InterPro" id="IPR015421">
    <property type="entry name" value="PyrdxlP-dep_Trfase_major"/>
</dbReference>
<keyword evidence="8 9" id="KW-0663">Pyridoxal phosphate</keyword>
<dbReference type="Pfam" id="PF00464">
    <property type="entry name" value="SHMT"/>
    <property type="match status" value="1"/>
</dbReference>
<feature type="site" description="Plays an important role in substrate specificity" evidence="9">
    <location>
        <position position="221"/>
    </location>
</feature>
<sequence length="406" mass="44906">MSKAVQLLVKEGKRQAETIDLIPSENIASRRVQDALASYFTNKYAEGYPGKRYYPGNVMADELELYAQNLARKIFGLTKRWHVNVQPYSGSPANIAVYFGLLNFGDTIMGMALSHGGHLTHGHKVNFSGRAYRTIQYGVGPYTGRIDYDELERLAKKYRPKLIVSGATAYPRKIDFARIGDIAKNVKALHLADISHIAGLVVAKLHPSPFPHADVITTTTHKTLRGPRAAIILCKKEYKDAIDKAVFPGLQGGPHLNTIAAIAVAFEEAIRPSFRHYQQQVLKNAKTLARELIKEGFQLLSDGTDNHLLLANVKASGIDASWAEGVLEQAGILANRNTVPGDASPFRPSGIRMGTPSVTSRGMREQEMRTIAVCIAQLLRKHKTPLEICGKVKKLCKRFPIPEIYR</sequence>
<dbReference type="InterPro" id="IPR015424">
    <property type="entry name" value="PyrdxlP-dep_Trfase"/>
</dbReference>
<comment type="catalytic activity">
    <reaction evidence="9">
        <text>(6R)-5,10-methylene-5,6,7,8-tetrahydrofolate + glycine + H2O = (6S)-5,6,7,8-tetrahydrofolate + L-serine</text>
        <dbReference type="Rhea" id="RHEA:15481"/>
        <dbReference type="ChEBI" id="CHEBI:15377"/>
        <dbReference type="ChEBI" id="CHEBI:15636"/>
        <dbReference type="ChEBI" id="CHEBI:33384"/>
        <dbReference type="ChEBI" id="CHEBI:57305"/>
        <dbReference type="ChEBI" id="CHEBI:57453"/>
        <dbReference type="EC" id="2.1.2.1"/>
    </reaction>
</comment>
<protein>
    <recommendedName>
        <fullName evidence="9">Serine hydroxymethyltransferase</fullName>
        <shortName evidence="9">SHMT</shortName>
        <shortName evidence="9">Serine methylase</shortName>
        <ecNumber evidence="9">2.1.2.1</ecNumber>
    </recommendedName>
</protein>
<dbReference type="PANTHER" id="PTHR11680">
    <property type="entry name" value="SERINE HYDROXYMETHYLTRANSFERASE"/>
    <property type="match status" value="1"/>
</dbReference>
<comment type="subcellular location">
    <subcellularLocation>
        <location evidence="2 9">Cytoplasm</location>
    </subcellularLocation>
</comment>
<gene>
    <name evidence="9" type="primary">glyA</name>
    <name evidence="13" type="ORF">A2806_02955</name>
</gene>
<dbReference type="PROSITE" id="PS00096">
    <property type="entry name" value="SHMT"/>
    <property type="match status" value="1"/>
</dbReference>
<comment type="cofactor">
    <cofactor evidence="1 9 10">
        <name>pyridoxal 5'-phosphate</name>
        <dbReference type="ChEBI" id="CHEBI:597326"/>
    </cofactor>
</comment>
<feature type="domain" description="Serine hydroxymethyltransferase-like" evidence="12">
    <location>
        <begin position="5"/>
        <end position="374"/>
    </location>
</feature>
<comment type="caution">
    <text evidence="13">The sequence shown here is derived from an EMBL/GenBank/DDBJ whole genome shotgun (WGS) entry which is preliminary data.</text>
</comment>
<dbReference type="FunFam" id="3.40.640.10:FF:000001">
    <property type="entry name" value="Serine hydroxymethyltransferase"/>
    <property type="match status" value="1"/>
</dbReference>
<comment type="subunit">
    <text evidence="4 9">Homodimer.</text>
</comment>
<reference evidence="13 14" key="1">
    <citation type="journal article" date="2016" name="Nat. Commun.">
        <title>Thousands of microbial genomes shed light on interconnected biogeochemical processes in an aquifer system.</title>
        <authorList>
            <person name="Anantharaman K."/>
            <person name="Brown C.T."/>
            <person name="Hug L.A."/>
            <person name="Sharon I."/>
            <person name="Castelle C.J."/>
            <person name="Probst A.J."/>
            <person name="Thomas B.C."/>
            <person name="Singh A."/>
            <person name="Wilkins M.J."/>
            <person name="Karaoz U."/>
            <person name="Brodie E.L."/>
            <person name="Williams K.H."/>
            <person name="Hubbard S.S."/>
            <person name="Banfield J.F."/>
        </authorList>
    </citation>
    <scope>NUCLEOTIDE SEQUENCE [LARGE SCALE GENOMIC DNA]</scope>
</reference>
<dbReference type="EC" id="2.1.2.1" evidence="9"/>
<comment type="pathway">
    <text evidence="9">Amino-acid biosynthesis; glycine biosynthesis; glycine from L-serine: step 1/1.</text>
</comment>
<dbReference type="CDD" id="cd00378">
    <property type="entry name" value="SHMT"/>
    <property type="match status" value="1"/>
</dbReference>
<comment type="function">
    <text evidence="9">Catalyzes the reversible interconversion of serine and glycine with tetrahydrofolate (THF) serving as the one-carbon carrier. This reaction serves as the major source of one-carbon groups required for the biosynthesis of purines, thymidylate, methionine, and other important biomolecules. Also exhibits THF-independent aldolase activity toward beta-hydroxyamino acids, producing glycine and aldehydes, via a retro-aldol mechanism.</text>
</comment>
<dbReference type="NCBIfam" id="NF000586">
    <property type="entry name" value="PRK00011.1"/>
    <property type="match status" value="1"/>
</dbReference>
<dbReference type="HAMAP" id="MF_00051">
    <property type="entry name" value="SHMT"/>
    <property type="match status" value="1"/>
</dbReference>
<keyword evidence="6 9" id="KW-0554">One-carbon metabolism</keyword>
<dbReference type="Proteomes" id="UP000177629">
    <property type="component" value="Unassembled WGS sequence"/>
</dbReference>
<feature type="binding site" evidence="9">
    <location>
        <begin position="344"/>
        <end position="346"/>
    </location>
    <ligand>
        <name>(6S)-5,6,7,8-tetrahydrofolate</name>
        <dbReference type="ChEBI" id="CHEBI:57453"/>
    </ligand>
</feature>
<dbReference type="AlphaFoldDB" id="A0A1G2PMB1"/>
<dbReference type="InterPro" id="IPR001085">
    <property type="entry name" value="Ser_HO-MeTrfase"/>
</dbReference>